<protein>
    <submittedName>
        <fullName evidence="1">Uncharacterized protein</fullName>
    </submittedName>
</protein>
<dbReference type="EMBL" id="GBRH01209656">
    <property type="protein sequence ID" value="JAD88239.1"/>
    <property type="molecule type" value="Transcribed_RNA"/>
</dbReference>
<evidence type="ECO:0000313" key="1">
    <source>
        <dbReference type="EMBL" id="JAD88239.1"/>
    </source>
</evidence>
<name>A0A0A9DI40_ARUDO</name>
<sequence length="36" mass="4152">MTLGKVVHQLPLARHRDQWPSASMPEFPVQRIARTP</sequence>
<organism evidence="1">
    <name type="scientific">Arundo donax</name>
    <name type="common">Giant reed</name>
    <name type="synonym">Donax arundinaceus</name>
    <dbReference type="NCBI Taxonomy" id="35708"/>
    <lineage>
        <taxon>Eukaryota</taxon>
        <taxon>Viridiplantae</taxon>
        <taxon>Streptophyta</taxon>
        <taxon>Embryophyta</taxon>
        <taxon>Tracheophyta</taxon>
        <taxon>Spermatophyta</taxon>
        <taxon>Magnoliopsida</taxon>
        <taxon>Liliopsida</taxon>
        <taxon>Poales</taxon>
        <taxon>Poaceae</taxon>
        <taxon>PACMAD clade</taxon>
        <taxon>Arundinoideae</taxon>
        <taxon>Arundineae</taxon>
        <taxon>Arundo</taxon>
    </lineage>
</organism>
<accession>A0A0A9DI40</accession>
<dbReference type="AlphaFoldDB" id="A0A0A9DI40"/>
<reference evidence="1" key="1">
    <citation type="submission" date="2014-09" db="EMBL/GenBank/DDBJ databases">
        <authorList>
            <person name="Magalhaes I.L.F."/>
            <person name="Oliveira U."/>
            <person name="Santos F.R."/>
            <person name="Vidigal T.H.D.A."/>
            <person name="Brescovit A.D."/>
            <person name="Santos A.J."/>
        </authorList>
    </citation>
    <scope>NUCLEOTIDE SEQUENCE</scope>
    <source>
        <tissue evidence="1">Shoot tissue taken approximately 20 cm above the soil surface</tissue>
    </source>
</reference>
<proteinExistence type="predicted"/>
<reference evidence="1" key="2">
    <citation type="journal article" date="2015" name="Data Brief">
        <title>Shoot transcriptome of the giant reed, Arundo donax.</title>
        <authorList>
            <person name="Barrero R.A."/>
            <person name="Guerrero F.D."/>
            <person name="Moolhuijzen P."/>
            <person name="Goolsby J.A."/>
            <person name="Tidwell J."/>
            <person name="Bellgard S.E."/>
            <person name="Bellgard M.I."/>
        </authorList>
    </citation>
    <scope>NUCLEOTIDE SEQUENCE</scope>
    <source>
        <tissue evidence="1">Shoot tissue taken approximately 20 cm above the soil surface</tissue>
    </source>
</reference>